<dbReference type="PANTHER" id="PTHR35585:SF1">
    <property type="entry name" value="HHE DOMAIN PROTEIN (AFU_ORTHOLOGUE AFUA_4G00730)"/>
    <property type="match status" value="1"/>
</dbReference>
<reference evidence="2" key="2">
    <citation type="submission" date="2020-09" db="EMBL/GenBank/DDBJ databases">
        <authorList>
            <person name="Sun Q."/>
            <person name="Zhou Y."/>
        </authorList>
    </citation>
    <scope>NUCLEOTIDE SEQUENCE</scope>
    <source>
        <strain evidence="2">CGMCC 4.7368</strain>
    </source>
</reference>
<dbReference type="Proteomes" id="UP000646523">
    <property type="component" value="Unassembled WGS sequence"/>
</dbReference>
<dbReference type="PANTHER" id="PTHR35585">
    <property type="entry name" value="HHE DOMAIN PROTEIN (AFU_ORTHOLOGUE AFUA_4G00730)"/>
    <property type="match status" value="1"/>
</dbReference>
<evidence type="ECO:0000259" key="1">
    <source>
        <dbReference type="Pfam" id="PF01814"/>
    </source>
</evidence>
<dbReference type="EMBL" id="BMNH01000001">
    <property type="protein sequence ID" value="GGO61312.1"/>
    <property type="molecule type" value="Genomic_DNA"/>
</dbReference>
<reference evidence="2" key="1">
    <citation type="journal article" date="2014" name="Int. J. Syst. Evol. Microbiol.">
        <title>Complete genome sequence of Corynebacterium casei LMG S-19264T (=DSM 44701T), isolated from a smear-ripened cheese.</title>
        <authorList>
            <consortium name="US DOE Joint Genome Institute (JGI-PGF)"/>
            <person name="Walter F."/>
            <person name="Albersmeier A."/>
            <person name="Kalinowski J."/>
            <person name="Ruckert C."/>
        </authorList>
    </citation>
    <scope>NUCLEOTIDE SEQUENCE</scope>
    <source>
        <strain evidence="2">CGMCC 4.7368</strain>
    </source>
</reference>
<feature type="domain" description="Hemerythrin-like" evidence="1">
    <location>
        <begin position="16"/>
        <end position="132"/>
    </location>
</feature>
<gene>
    <name evidence="2" type="ORF">GCM10012289_03240</name>
</gene>
<accession>A0A917YNE5</accession>
<proteinExistence type="predicted"/>
<comment type="caution">
    <text evidence="2">The sequence shown here is derived from an EMBL/GenBank/DDBJ whole genome shotgun (WGS) entry which is preliminary data.</text>
</comment>
<dbReference type="InterPro" id="IPR012312">
    <property type="entry name" value="Hemerythrin-like"/>
</dbReference>
<dbReference type="Pfam" id="PF01814">
    <property type="entry name" value="Hemerythrin"/>
    <property type="match status" value="1"/>
</dbReference>
<protein>
    <submittedName>
        <fullName evidence="2">Hemerythrin</fullName>
    </submittedName>
</protein>
<dbReference type="Gene3D" id="1.20.120.520">
    <property type="entry name" value="nmb1532 protein domain like"/>
    <property type="match status" value="1"/>
</dbReference>
<dbReference type="AlphaFoldDB" id="A0A917YNE5"/>
<sequence length="194" mass="21792">MPESPVMPETMEETDVVDLLVAQHVMIQDLFDEVERASAGRRYESFTRLVRLLAVHETIEEQIVHPYARLVLHDGDAVVDERLTEEREAKELLRDLDRTGPDARGFETRLAALRAAVTEHARNEERVEFPRLRATTSVAQRRALAAWVKAAAALAPTHPHPGIESAVTNMVLGAPIAMMDRARDLIRQAMAEQD</sequence>
<name>A0A917YNE5_9ACTN</name>
<organism evidence="2 3">
    <name type="scientific">Nonomuraea cavernae</name>
    <dbReference type="NCBI Taxonomy" id="2045107"/>
    <lineage>
        <taxon>Bacteria</taxon>
        <taxon>Bacillati</taxon>
        <taxon>Actinomycetota</taxon>
        <taxon>Actinomycetes</taxon>
        <taxon>Streptosporangiales</taxon>
        <taxon>Streptosporangiaceae</taxon>
        <taxon>Nonomuraea</taxon>
    </lineage>
</organism>
<dbReference type="CDD" id="cd12108">
    <property type="entry name" value="Hr-like"/>
    <property type="match status" value="1"/>
</dbReference>
<keyword evidence="3" id="KW-1185">Reference proteome</keyword>
<evidence type="ECO:0000313" key="2">
    <source>
        <dbReference type="EMBL" id="GGO61312.1"/>
    </source>
</evidence>
<evidence type="ECO:0000313" key="3">
    <source>
        <dbReference type="Proteomes" id="UP000646523"/>
    </source>
</evidence>